<evidence type="ECO:0000313" key="10">
    <source>
        <dbReference type="Proteomes" id="UP000245699"/>
    </source>
</evidence>
<evidence type="ECO:0000256" key="4">
    <source>
        <dbReference type="ARBA" id="ARBA00022692"/>
    </source>
</evidence>
<gene>
    <name evidence="9" type="ORF">BB559_003752</name>
</gene>
<feature type="transmembrane region" description="Helical" evidence="8">
    <location>
        <begin position="190"/>
        <end position="207"/>
    </location>
</feature>
<keyword evidence="7 8" id="KW-0472">Membrane</keyword>
<name>A0A2T9YJ40_9FUNG</name>
<keyword evidence="5" id="KW-0256">Endoplasmic reticulum</keyword>
<feature type="transmembrane region" description="Helical" evidence="8">
    <location>
        <begin position="151"/>
        <end position="170"/>
    </location>
</feature>
<evidence type="ECO:0000256" key="7">
    <source>
        <dbReference type="ARBA" id="ARBA00023136"/>
    </source>
</evidence>
<feature type="transmembrane region" description="Helical" evidence="8">
    <location>
        <begin position="110"/>
        <end position="130"/>
    </location>
</feature>
<dbReference type="STRING" id="61424.A0A2T9YJ40"/>
<evidence type="ECO:0000256" key="2">
    <source>
        <dbReference type="ARBA" id="ARBA00004687"/>
    </source>
</evidence>
<keyword evidence="3" id="KW-0337">GPI-anchor biosynthesis</keyword>
<sequence length="219" mass="25027">MTDTKEKLSLIFPGLVSVILSIFFASQQELYNNTNFLLLEISVISVISHSVANYFVLLQQKTKNSKTKNIFLETIQNALKHFYISIATSFFLFVVAVLLGAPLFSDYNSTFIWAFNTALLSTSAFSWTFTFEYENLNIAMGDRMDTLKAQWVFFSLWGSLLGSWLSAFVIPLDWDRPWQKWPIPGFLGAHFGYLISIVLFLILSGTIKEYHKQKGSKIN</sequence>
<dbReference type="AlphaFoldDB" id="A0A2T9YJ40"/>
<dbReference type="OrthoDB" id="17366at2759"/>
<comment type="pathway">
    <text evidence="2">Glycolipid biosynthesis; glycosylphosphatidylinositol-anchor biosynthesis.</text>
</comment>
<evidence type="ECO:0000256" key="6">
    <source>
        <dbReference type="ARBA" id="ARBA00022989"/>
    </source>
</evidence>
<keyword evidence="4 8" id="KW-0812">Transmembrane</keyword>
<evidence type="ECO:0008006" key="11">
    <source>
        <dbReference type="Google" id="ProtNLM"/>
    </source>
</evidence>
<keyword evidence="10" id="KW-1185">Reference proteome</keyword>
<dbReference type="GO" id="GO:0005789">
    <property type="term" value="C:endoplasmic reticulum membrane"/>
    <property type="evidence" value="ECO:0007669"/>
    <property type="project" value="UniProtKB-SubCell"/>
</dbReference>
<dbReference type="Proteomes" id="UP000245699">
    <property type="component" value="Unassembled WGS sequence"/>
</dbReference>
<reference evidence="9 10" key="1">
    <citation type="journal article" date="2018" name="MBio">
        <title>Comparative Genomics Reveals the Core Gene Toolbox for the Fungus-Insect Symbiosis.</title>
        <authorList>
            <person name="Wang Y."/>
            <person name="Stata M."/>
            <person name="Wang W."/>
            <person name="Stajich J.E."/>
            <person name="White M.M."/>
            <person name="Moncalvo J.M."/>
        </authorList>
    </citation>
    <scope>NUCLEOTIDE SEQUENCE [LARGE SCALE GENOMIC DNA]</scope>
    <source>
        <strain evidence="9 10">AUS-77-4</strain>
    </source>
</reference>
<dbReference type="UniPathway" id="UPA00196"/>
<feature type="transmembrane region" description="Helical" evidence="8">
    <location>
        <begin position="7"/>
        <end position="25"/>
    </location>
</feature>
<evidence type="ECO:0000256" key="8">
    <source>
        <dbReference type="SAM" id="Phobius"/>
    </source>
</evidence>
<evidence type="ECO:0000256" key="3">
    <source>
        <dbReference type="ARBA" id="ARBA00022502"/>
    </source>
</evidence>
<accession>A0A2T9YJ40</accession>
<proteinExistence type="predicted"/>
<keyword evidence="6 8" id="KW-1133">Transmembrane helix</keyword>
<dbReference type="GO" id="GO:0006506">
    <property type="term" value="P:GPI anchor biosynthetic process"/>
    <property type="evidence" value="ECO:0007669"/>
    <property type="project" value="UniProtKB-UniPathway"/>
</dbReference>
<dbReference type="InterPro" id="IPR009580">
    <property type="entry name" value="GPI_biosynthesis_protein_Pig-F"/>
</dbReference>
<comment type="subcellular location">
    <subcellularLocation>
        <location evidence="1">Endoplasmic reticulum membrane</location>
        <topology evidence="1">Multi-pass membrane protein</topology>
    </subcellularLocation>
</comment>
<evidence type="ECO:0000313" key="9">
    <source>
        <dbReference type="EMBL" id="PVU92356.1"/>
    </source>
</evidence>
<feature type="transmembrane region" description="Helical" evidence="8">
    <location>
        <begin position="82"/>
        <end position="104"/>
    </location>
</feature>
<dbReference type="EMBL" id="MBFT01000372">
    <property type="protein sequence ID" value="PVU92356.1"/>
    <property type="molecule type" value="Genomic_DNA"/>
</dbReference>
<dbReference type="Pfam" id="PF06699">
    <property type="entry name" value="PIG-F"/>
    <property type="match status" value="1"/>
</dbReference>
<comment type="caution">
    <text evidence="9">The sequence shown here is derived from an EMBL/GenBank/DDBJ whole genome shotgun (WGS) entry which is preliminary data.</text>
</comment>
<feature type="transmembrane region" description="Helical" evidence="8">
    <location>
        <begin position="37"/>
        <end position="58"/>
    </location>
</feature>
<evidence type="ECO:0000256" key="5">
    <source>
        <dbReference type="ARBA" id="ARBA00022824"/>
    </source>
</evidence>
<protein>
    <recommendedName>
        <fullName evidence="11">Glycosylphosphatidylinositol anchor biosynthesis protein 11</fullName>
    </recommendedName>
</protein>
<organism evidence="9 10">
    <name type="scientific">Furculomyces boomerangus</name>
    <dbReference type="NCBI Taxonomy" id="61424"/>
    <lineage>
        <taxon>Eukaryota</taxon>
        <taxon>Fungi</taxon>
        <taxon>Fungi incertae sedis</taxon>
        <taxon>Zoopagomycota</taxon>
        <taxon>Kickxellomycotina</taxon>
        <taxon>Harpellomycetes</taxon>
        <taxon>Harpellales</taxon>
        <taxon>Harpellaceae</taxon>
        <taxon>Furculomyces</taxon>
    </lineage>
</organism>
<evidence type="ECO:0000256" key="1">
    <source>
        <dbReference type="ARBA" id="ARBA00004477"/>
    </source>
</evidence>